<organism evidence="3 6">
    <name type="scientific">Didymodactylos carnosus</name>
    <dbReference type="NCBI Taxonomy" id="1234261"/>
    <lineage>
        <taxon>Eukaryota</taxon>
        <taxon>Metazoa</taxon>
        <taxon>Spiralia</taxon>
        <taxon>Gnathifera</taxon>
        <taxon>Rotifera</taxon>
        <taxon>Eurotatoria</taxon>
        <taxon>Bdelloidea</taxon>
        <taxon>Philodinida</taxon>
        <taxon>Philodinidae</taxon>
        <taxon>Didymodactylos</taxon>
    </lineage>
</organism>
<dbReference type="EMBL" id="CAJOBA010000547">
    <property type="protein sequence ID" value="CAF3540276.1"/>
    <property type="molecule type" value="Genomic_DNA"/>
</dbReference>
<comment type="caution">
    <text evidence="3">The sequence shown here is derived from an EMBL/GenBank/DDBJ whole genome shotgun (WGS) entry which is preliminary data.</text>
</comment>
<evidence type="ECO:0000313" key="3">
    <source>
        <dbReference type="EMBL" id="CAF0787950.1"/>
    </source>
</evidence>
<keyword evidence="1" id="KW-0472">Membrane</keyword>
<keyword evidence="1" id="KW-1133">Transmembrane helix</keyword>
<dbReference type="AlphaFoldDB" id="A0A813RWT6"/>
<accession>A0A813RWT6</accession>
<reference evidence="3" key="1">
    <citation type="submission" date="2021-02" db="EMBL/GenBank/DDBJ databases">
        <authorList>
            <person name="Nowell W R."/>
        </authorList>
    </citation>
    <scope>NUCLEOTIDE SEQUENCE</scope>
</reference>
<dbReference type="Proteomes" id="UP000663829">
    <property type="component" value="Unassembled WGS sequence"/>
</dbReference>
<dbReference type="Proteomes" id="UP000682733">
    <property type="component" value="Unassembled WGS sequence"/>
</dbReference>
<dbReference type="EMBL" id="CAJNOK010000547">
    <property type="protein sequence ID" value="CAF0760537.1"/>
    <property type="molecule type" value="Genomic_DNA"/>
</dbReference>
<protein>
    <submittedName>
        <fullName evidence="3">Uncharacterized protein</fullName>
    </submittedName>
</protein>
<evidence type="ECO:0000313" key="6">
    <source>
        <dbReference type="Proteomes" id="UP000663829"/>
    </source>
</evidence>
<proteinExistence type="predicted"/>
<evidence type="ECO:0000313" key="2">
    <source>
        <dbReference type="EMBL" id="CAF0760537.1"/>
    </source>
</evidence>
<keyword evidence="6" id="KW-1185">Reference proteome</keyword>
<dbReference type="EMBL" id="CAJOBC010000327">
    <property type="protein sequence ID" value="CAF3571990.1"/>
    <property type="molecule type" value="Genomic_DNA"/>
</dbReference>
<sequence>MLFAAHLKVTMLKSRWGYYASTNLQYQQPSHHISDCIDRSCDIRNNITYVSFALIILIIIFIWIFCECCIKRKQHPVKYKPLLTHRNYIKMKTIVYTNDNEEEIFQTGVWSGRYKNTRGQWIKLPKYRLKFIKGRKILLGQGDDNIGQYKINGVYSSVNLRMALTVTYIKLARDNEEILYEEENNYQRTPSDYKIEVQLYWDTITKQFYGKWYVEKQKLFGKCELRQCTRKIFRISENNSTIV</sequence>
<gene>
    <name evidence="3" type="ORF">GPM918_LOCUS2841</name>
    <name evidence="2" type="ORF">OVA965_LOCUS2525</name>
    <name evidence="5" type="ORF">SRO942_LOCUS2841</name>
    <name evidence="4" type="ORF">TMI583_LOCUS2525</name>
</gene>
<feature type="transmembrane region" description="Helical" evidence="1">
    <location>
        <begin position="47"/>
        <end position="65"/>
    </location>
</feature>
<name>A0A813RWT6_9BILA</name>
<evidence type="ECO:0000256" key="1">
    <source>
        <dbReference type="SAM" id="Phobius"/>
    </source>
</evidence>
<evidence type="ECO:0000313" key="5">
    <source>
        <dbReference type="EMBL" id="CAF3571990.1"/>
    </source>
</evidence>
<keyword evidence="1" id="KW-0812">Transmembrane</keyword>
<dbReference type="Proteomes" id="UP000677228">
    <property type="component" value="Unassembled WGS sequence"/>
</dbReference>
<dbReference type="EMBL" id="CAJNOQ010000327">
    <property type="protein sequence ID" value="CAF0787950.1"/>
    <property type="molecule type" value="Genomic_DNA"/>
</dbReference>
<evidence type="ECO:0000313" key="4">
    <source>
        <dbReference type="EMBL" id="CAF3540276.1"/>
    </source>
</evidence>
<dbReference type="Proteomes" id="UP000681722">
    <property type="component" value="Unassembled WGS sequence"/>
</dbReference>